<evidence type="ECO:0000256" key="2">
    <source>
        <dbReference type="ARBA" id="ARBA00022692"/>
    </source>
</evidence>
<organism evidence="6 7">
    <name type="scientific">Ornithinibacillus halophilus</name>
    <dbReference type="NCBI Taxonomy" id="930117"/>
    <lineage>
        <taxon>Bacteria</taxon>
        <taxon>Bacillati</taxon>
        <taxon>Bacillota</taxon>
        <taxon>Bacilli</taxon>
        <taxon>Bacillales</taxon>
        <taxon>Bacillaceae</taxon>
        <taxon>Ornithinibacillus</taxon>
    </lineage>
</organism>
<evidence type="ECO:0000256" key="1">
    <source>
        <dbReference type="ARBA" id="ARBA00022475"/>
    </source>
</evidence>
<keyword evidence="1" id="KW-1003">Cell membrane</keyword>
<dbReference type="InterPro" id="IPR003810">
    <property type="entry name" value="Mntp/YtaF"/>
</dbReference>
<accession>A0A1M5JTL0</accession>
<evidence type="ECO:0000313" key="6">
    <source>
        <dbReference type="EMBL" id="SHG43886.1"/>
    </source>
</evidence>
<dbReference type="NCBIfam" id="TIGR02840">
    <property type="entry name" value="spore_YtaF"/>
    <property type="match status" value="1"/>
</dbReference>
<keyword evidence="3 5" id="KW-1133">Transmembrane helix</keyword>
<feature type="transmembrane region" description="Helical" evidence="5">
    <location>
        <begin position="34"/>
        <end position="54"/>
    </location>
</feature>
<dbReference type="InterPro" id="IPR014205">
    <property type="entry name" value="Spore_YtaF"/>
</dbReference>
<evidence type="ECO:0000256" key="5">
    <source>
        <dbReference type="SAM" id="Phobius"/>
    </source>
</evidence>
<dbReference type="Proteomes" id="UP000183988">
    <property type="component" value="Unassembled WGS sequence"/>
</dbReference>
<protein>
    <submittedName>
        <fullName evidence="6">Putative sporulation protein YtaF</fullName>
    </submittedName>
</protein>
<dbReference type="PANTHER" id="PTHR35529:SF2">
    <property type="entry name" value="SPORULATION PROTEIN YTAF-RELATED"/>
    <property type="match status" value="1"/>
</dbReference>
<evidence type="ECO:0000256" key="3">
    <source>
        <dbReference type="ARBA" id="ARBA00022989"/>
    </source>
</evidence>
<gene>
    <name evidence="6" type="ORF">SAMN05216225_103326</name>
</gene>
<dbReference type="STRING" id="930117.SAMN05216225_103326"/>
<proteinExistence type="predicted"/>
<evidence type="ECO:0000313" key="7">
    <source>
        <dbReference type="Proteomes" id="UP000183988"/>
    </source>
</evidence>
<sequence>MLFYTGLLLLVIAVSLDGFGVGISYGMRKIRVPIIALSIIMICSGIVVLTSMTIGSMLGSMISPNTANIIGGGILITLGIFSLINTIRSQIINEENEEINQQEDNSETRLSELKTVLATPDKADLDKSGTISASEAILLGTALALDAFGAGIGAAIIGYAPLLTAILIALMSGMFLHYGIKLGVILSNSKKMKRMTFVPPAILIALGILNLI</sequence>
<dbReference type="PANTHER" id="PTHR35529">
    <property type="entry name" value="MANGANESE EFFLUX PUMP MNTP-RELATED"/>
    <property type="match status" value="1"/>
</dbReference>
<feature type="transmembrane region" description="Helical" evidence="5">
    <location>
        <begin position="162"/>
        <end position="180"/>
    </location>
</feature>
<name>A0A1M5JTL0_9BACI</name>
<keyword evidence="7" id="KW-1185">Reference proteome</keyword>
<dbReference type="AlphaFoldDB" id="A0A1M5JTL0"/>
<reference evidence="6 7" key="1">
    <citation type="submission" date="2016-11" db="EMBL/GenBank/DDBJ databases">
        <authorList>
            <person name="Jaros S."/>
            <person name="Januszkiewicz K."/>
            <person name="Wedrychowicz H."/>
        </authorList>
    </citation>
    <scope>NUCLEOTIDE SEQUENCE [LARGE SCALE GENOMIC DNA]</scope>
    <source>
        <strain evidence="6 7">IBRC-M 10683</strain>
    </source>
</reference>
<dbReference type="OrthoDB" id="1679205at2"/>
<feature type="transmembrane region" description="Helical" evidence="5">
    <location>
        <begin position="6"/>
        <end position="27"/>
    </location>
</feature>
<dbReference type="EMBL" id="FQVW01000033">
    <property type="protein sequence ID" value="SHG43886.1"/>
    <property type="molecule type" value="Genomic_DNA"/>
</dbReference>
<keyword evidence="2 5" id="KW-0812">Transmembrane</keyword>
<feature type="transmembrane region" description="Helical" evidence="5">
    <location>
        <begin position="136"/>
        <end position="156"/>
    </location>
</feature>
<evidence type="ECO:0000256" key="4">
    <source>
        <dbReference type="ARBA" id="ARBA00023136"/>
    </source>
</evidence>
<dbReference type="Pfam" id="PF02659">
    <property type="entry name" value="Mntp"/>
    <property type="match status" value="2"/>
</dbReference>
<feature type="transmembrane region" description="Helical" evidence="5">
    <location>
        <begin position="66"/>
        <end position="84"/>
    </location>
</feature>
<keyword evidence="4 5" id="KW-0472">Membrane</keyword>